<dbReference type="Gene3D" id="3.30.110.150">
    <property type="entry name" value="SepF-like protein"/>
    <property type="match status" value="1"/>
</dbReference>
<proteinExistence type="predicted"/>
<comment type="caution">
    <text evidence="1">The sequence shown here is derived from an EMBL/GenBank/DDBJ whole genome shotgun (WGS) entry which is preliminary data.</text>
</comment>
<protein>
    <submittedName>
        <fullName evidence="1">DUF552 domain-containing protein</fullName>
    </submittedName>
</protein>
<dbReference type="PIRSF" id="PIRSF019313">
    <property type="entry name" value="UCP019313"/>
    <property type="match status" value="1"/>
</dbReference>
<evidence type="ECO:0000313" key="1">
    <source>
        <dbReference type="EMBL" id="HHI00412.1"/>
    </source>
</evidence>
<sequence length="132" mass="14866">MGLFDKIIKKEETKETKKELGTRKKRDVRREIDVVPLEEDVIAKTIVEPEIRYVKKVVVTSYTDLEKISEEIQAGNIIIADLTPLESKPEVLAKVVEQIKGITQALGGETAKIAKHEIKILITPSDIKIYKG</sequence>
<organism evidence="1">
    <name type="scientific">Thermococcus litoralis</name>
    <dbReference type="NCBI Taxonomy" id="2265"/>
    <lineage>
        <taxon>Archaea</taxon>
        <taxon>Methanobacteriati</taxon>
        <taxon>Methanobacteriota</taxon>
        <taxon>Thermococci</taxon>
        <taxon>Thermococcales</taxon>
        <taxon>Thermococcaceae</taxon>
        <taxon>Thermococcus</taxon>
    </lineage>
</organism>
<dbReference type="InterPro" id="IPR012426">
    <property type="entry name" value="SepF_arc"/>
</dbReference>
<dbReference type="EMBL" id="DRTU01000122">
    <property type="protein sequence ID" value="HHI00412.1"/>
    <property type="molecule type" value="Genomic_DNA"/>
</dbReference>
<dbReference type="AlphaFoldDB" id="A0A7C5P9L7"/>
<accession>A0A7C5P9L7</accession>
<gene>
    <name evidence="1" type="ORF">ENL40_02875</name>
</gene>
<name>A0A7C5P9L7_THELI</name>
<reference evidence="1" key="1">
    <citation type="journal article" date="2020" name="mSystems">
        <title>Genome- and Community-Level Interaction Insights into Carbon Utilization and Element Cycling Functions of Hydrothermarchaeota in Hydrothermal Sediment.</title>
        <authorList>
            <person name="Zhou Z."/>
            <person name="Liu Y."/>
            <person name="Xu W."/>
            <person name="Pan J."/>
            <person name="Luo Z.H."/>
            <person name="Li M."/>
        </authorList>
    </citation>
    <scope>NUCLEOTIDE SEQUENCE [LARGE SCALE GENOMIC DNA]</scope>
    <source>
        <strain evidence="1">HyVt-93</strain>
    </source>
</reference>
<dbReference type="InterPro" id="IPR007561">
    <property type="entry name" value="Cell_div_SepF/SepF-rel"/>
</dbReference>
<dbReference type="InterPro" id="IPR038594">
    <property type="entry name" value="SepF-like_sf"/>
</dbReference>
<dbReference type="Pfam" id="PF04472">
    <property type="entry name" value="SepF"/>
    <property type="match status" value="1"/>
</dbReference>
<dbReference type="Proteomes" id="UP000886217">
    <property type="component" value="Unassembled WGS sequence"/>
</dbReference>